<dbReference type="VEuPathDB" id="FungiDB:GLRG_01018"/>
<protein>
    <submittedName>
        <fullName evidence="2">Uncharacterized protein</fullName>
    </submittedName>
</protein>
<evidence type="ECO:0000256" key="1">
    <source>
        <dbReference type="SAM" id="MobiDB-lite"/>
    </source>
</evidence>
<dbReference type="RefSeq" id="XP_008089894.1">
    <property type="nucleotide sequence ID" value="XM_008091703.1"/>
</dbReference>
<dbReference type="GeneID" id="24406383"/>
<evidence type="ECO:0000313" key="3">
    <source>
        <dbReference type="Proteomes" id="UP000008782"/>
    </source>
</evidence>
<dbReference type="Proteomes" id="UP000008782">
    <property type="component" value="Unassembled WGS sequence"/>
</dbReference>
<sequence length="510" mass="58861">MSDSEKEDLAVYSGTASCQARCGPREDLLVHGIRHVQGFATSSEVTRVCSGVDLYARARNARLIMSNTIPDMASPAEKPYCIWYPDVATEDTYRGIARRYPDMRYQNPRPGACLNGDTAVRSSLQRHASAEEIEATSEEEFSLRHWPEHYFDIQEDSNAGSYKWPFPGCAVLRGRDIDLLHQPLPRDLPPVNKDILILMAAWDGNIDRYARLRCPVTLPNEISAVVRGAYHHTPFARWLETSIDDAFPCQYESDLIWQAIHARFIMNDDVSRIDRELRGKRLPELFWWPHCPHEYTLRELAWRRPDLEHQVTLACIAGNYRDLFLELSKGAKPTQQQREAAILSPNEFYRKHLERGAKEEGVNLRQHIGFNLPSGKPWPWESAWSKDYLRPNKELYRGYYALSLPAKLTNRPDDHDEDWDEEYYPPEDNLLNYHMHLQLGAWQRLISATATMRQEAEAKGGISLYSTAEDEKRRAGPRPQPKYPKNDSDKVMDDSTRAFLKEFERKLGSP</sequence>
<dbReference type="EMBL" id="GG697333">
    <property type="protein sequence ID" value="EFQ25874.1"/>
    <property type="molecule type" value="Genomic_DNA"/>
</dbReference>
<feature type="compositionally biased region" description="Basic and acidic residues" evidence="1">
    <location>
        <begin position="484"/>
        <end position="495"/>
    </location>
</feature>
<keyword evidence="3" id="KW-1185">Reference proteome</keyword>
<dbReference type="HOGENOM" id="CLU_027146_1_0_1"/>
<accession>E3Q5A7</accession>
<reference evidence="3" key="1">
    <citation type="journal article" date="2012" name="Nat. Genet.">
        <title>Lifestyle transitions in plant pathogenic Colletotrichum fungi deciphered by genome and transcriptome analyses.</title>
        <authorList>
            <person name="O'Connell R.J."/>
            <person name="Thon M.R."/>
            <person name="Hacquard S."/>
            <person name="Amyotte S.G."/>
            <person name="Kleemann J."/>
            <person name="Torres M.F."/>
            <person name="Damm U."/>
            <person name="Buiate E.A."/>
            <person name="Epstein L."/>
            <person name="Alkan N."/>
            <person name="Altmueller J."/>
            <person name="Alvarado-Balderrama L."/>
            <person name="Bauser C.A."/>
            <person name="Becker C."/>
            <person name="Birren B.W."/>
            <person name="Chen Z."/>
            <person name="Choi J."/>
            <person name="Crouch J.A."/>
            <person name="Duvick J.P."/>
            <person name="Farman M.A."/>
            <person name="Gan P."/>
            <person name="Heiman D."/>
            <person name="Henrissat B."/>
            <person name="Howard R.J."/>
            <person name="Kabbage M."/>
            <person name="Koch C."/>
            <person name="Kracher B."/>
            <person name="Kubo Y."/>
            <person name="Law A.D."/>
            <person name="Lebrun M.-H."/>
            <person name="Lee Y.-H."/>
            <person name="Miyara I."/>
            <person name="Moore N."/>
            <person name="Neumann U."/>
            <person name="Nordstroem K."/>
            <person name="Panaccione D.G."/>
            <person name="Panstruga R."/>
            <person name="Place M."/>
            <person name="Proctor R.H."/>
            <person name="Prusky D."/>
            <person name="Rech G."/>
            <person name="Reinhardt R."/>
            <person name="Rollins J.A."/>
            <person name="Rounsley S."/>
            <person name="Schardl C.L."/>
            <person name="Schwartz D.C."/>
            <person name="Shenoy N."/>
            <person name="Shirasu K."/>
            <person name="Sikhakolli U.R."/>
            <person name="Stueber K."/>
            <person name="Sukno S.A."/>
            <person name="Sweigard J.A."/>
            <person name="Takano Y."/>
            <person name="Takahara H."/>
            <person name="Trail F."/>
            <person name="van der Does H.C."/>
            <person name="Voll L.M."/>
            <person name="Will I."/>
            <person name="Young S."/>
            <person name="Zeng Q."/>
            <person name="Zhang J."/>
            <person name="Zhou S."/>
            <person name="Dickman M.B."/>
            <person name="Schulze-Lefert P."/>
            <person name="Ver Loren van Themaat E."/>
            <person name="Ma L.-J."/>
            <person name="Vaillancourt L.J."/>
        </authorList>
    </citation>
    <scope>NUCLEOTIDE SEQUENCE [LARGE SCALE GENOMIC DNA]</scope>
    <source>
        <strain evidence="3">M1.001 / M2 / FGSC 10212</strain>
    </source>
</reference>
<evidence type="ECO:0000313" key="2">
    <source>
        <dbReference type="EMBL" id="EFQ25874.1"/>
    </source>
</evidence>
<proteinExistence type="predicted"/>
<feature type="region of interest" description="Disordered" evidence="1">
    <location>
        <begin position="461"/>
        <end position="495"/>
    </location>
</feature>
<name>E3Q5A7_COLGM</name>
<organism evidence="3">
    <name type="scientific">Colletotrichum graminicola (strain M1.001 / M2 / FGSC 10212)</name>
    <name type="common">Maize anthracnose fungus</name>
    <name type="synonym">Glomerella graminicola</name>
    <dbReference type="NCBI Taxonomy" id="645133"/>
    <lineage>
        <taxon>Eukaryota</taxon>
        <taxon>Fungi</taxon>
        <taxon>Dikarya</taxon>
        <taxon>Ascomycota</taxon>
        <taxon>Pezizomycotina</taxon>
        <taxon>Sordariomycetes</taxon>
        <taxon>Hypocreomycetidae</taxon>
        <taxon>Glomerellales</taxon>
        <taxon>Glomerellaceae</taxon>
        <taxon>Colletotrichum</taxon>
        <taxon>Colletotrichum graminicola species complex</taxon>
    </lineage>
</organism>
<dbReference type="eggNOG" id="ENOG502SIC9">
    <property type="taxonomic scope" value="Eukaryota"/>
</dbReference>
<dbReference type="OrthoDB" id="4360026at2759"/>
<dbReference type="AlphaFoldDB" id="E3Q5A7"/>
<gene>
    <name evidence="2" type="ORF">GLRG_01018</name>
</gene>
<dbReference type="STRING" id="645133.E3Q5A7"/>